<dbReference type="Proteomes" id="UP001164726">
    <property type="component" value="Chromosome"/>
</dbReference>
<keyword evidence="3" id="KW-1185">Reference proteome</keyword>
<dbReference type="AlphaFoldDB" id="A0A9E8RXD4"/>
<dbReference type="PANTHER" id="PTHR37809:SF1">
    <property type="entry name" value="RIBOSOMAL PROTEIN S12 METHYLTHIOTRANSFERASE ACCESSORY FACTOR YCAO"/>
    <property type="match status" value="1"/>
</dbReference>
<organism evidence="2 3">
    <name type="scientific">Fervidibacillus halotolerans</name>
    <dbReference type="NCBI Taxonomy" id="2980027"/>
    <lineage>
        <taxon>Bacteria</taxon>
        <taxon>Bacillati</taxon>
        <taxon>Bacillota</taxon>
        <taxon>Bacilli</taxon>
        <taxon>Bacillales</taxon>
        <taxon>Bacillaceae</taxon>
        <taxon>Fervidibacillus</taxon>
    </lineage>
</organism>
<dbReference type="RefSeq" id="WP_275420789.1">
    <property type="nucleotide sequence ID" value="NZ_CP106877.1"/>
</dbReference>
<sequence length="430" mass="50048">MKTLLTKEYIDLRVEHFKGKAFGLWRKPEFFHRLGSYPLPKFKFITSPFPRFEKMVYQTDHIHFTFHLSGYGMLQNETQMAFLGESAERFAYASQYSILKNHIIYDSYNNLMEKKKENELVCSLEYINIHYNQNHTHYIEENDKISWLKLHSLIKKDAYVYIPFQMVVSGASNMLPSEKHPIKNAVSTGTASHETFLQSLENAIIEYMQLDSFNIHWYGGVKGKDITDLSKDLIENVFGKDSDFFERFTVTFTDISFDKPIFVVMCEIFSDEDSLPRYTVGIQGAYSLHKAIYRSLMETLAILEYNLNICWTEPERFKNVISLTTFDNLDDNVIYYSRVGKPKLKSIPFSFQPVNKVNHLQDLLQSLIDYSTYAGWIDITPVDFVGCNQVVTRVVIPEFLPLCIPSFPQSRHPKYLQLSGVMNDDPHPLP</sequence>
<evidence type="ECO:0000313" key="3">
    <source>
        <dbReference type="Proteomes" id="UP001164726"/>
    </source>
</evidence>
<accession>A0A9E8RXD4</accession>
<evidence type="ECO:0000313" key="2">
    <source>
        <dbReference type="EMBL" id="WAA12660.1"/>
    </source>
</evidence>
<dbReference type="InterPro" id="IPR027624">
    <property type="entry name" value="TOMM_cyclo_SagD"/>
</dbReference>
<proteinExistence type="predicted"/>
<feature type="domain" description="YcaO" evidence="1">
    <location>
        <begin position="70"/>
        <end position="430"/>
    </location>
</feature>
<gene>
    <name evidence="2" type="ORF">OE105_00500</name>
</gene>
<protein>
    <submittedName>
        <fullName evidence="2">YcaO-like family protein</fullName>
    </submittedName>
</protein>
<dbReference type="KEGG" id="fhl:OE105_00500"/>
<dbReference type="NCBIfam" id="TIGR03604">
    <property type="entry name" value="TOMM_cyclo_SagD"/>
    <property type="match status" value="1"/>
</dbReference>
<name>A0A9E8RXD4_9BACI</name>
<dbReference type="PROSITE" id="PS51664">
    <property type="entry name" value="YCAO"/>
    <property type="match status" value="1"/>
</dbReference>
<evidence type="ECO:0000259" key="1">
    <source>
        <dbReference type="PROSITE" id="PS51664"/>
    </source>
</evidence>
<dbReference type="Pfam" id="PF02624">
    <property type="entry name" value="YcaO"/>
    <property type="match status" value="1"/>
</dbReference>
<reference evidence="2" key="1">
    <citation type="submission" date="2022-09" db="EMBL/GenBank/DDBJ databases">
        <title>Complete Genomes of Fervidibacillus albus and Fervidibacillus halotolerans isolated from tidal flat sediments.</title>
        <authorList>
            <person name="Kwon K.K."/>
            <person name="Yang S.-H."/>
            <person name="Park M.J."/>
            <person name="Oh H.-M."/>
        </authorList>
    </citation>
    <scope>NUCLEOTIDE SEQUENCE</scope>
    <source>
        <strain evidence="2">MEBiC13594</strain>
    </source>
</reference>
<dbReference type="InterPro" id="IPR003776">
    <property type="entry name" value="YcaO-like_dom"/>
</dbReference>
<dbReference type="PANTHER" id="PTHR37809">
    <property type="entry name" value="RIBOSOMAL PROTEIN S12 METHYLTHIOTRANSFERASE ACCESSORY FACTOR YCAO"/>
    <property type="match status" value="1"/>
</dbReference>
<dbReference type="EMBL" id="CP106877">
    <property type="protein sequence ID" value="WAA12660.1"/>
    <property type="molecule type" value="Genomic_DNA"/>
</dbReference>